<proteinExistence type="predicted"/>
<dbReference type="OrthoDB" id="6159421at2759"/>
<name>A0A4Y2F6A2_ARAVE</name>
<protein>
    <submittedName>
        <fullName evidence="1">Uncharacterized protein</fullName>
    </submittedName>
</protein>
<dbReference type="AlphaFoldDB" id="A0A4Y2F6A2"/>
<evidence type="ECO:0000313" key="1">
    <source>
        <dbReference type="EMBL" id="GBM36833.1"/>
    </source>
</evidence>
<comment type="caution">
    <text evidence="1">The sequence shown here is derived from an EMBL/GenBank/DDBJ whole genome shotgun (WGS) entry which is preliminary data.</text>
</comment>
<evidence type="ECO:0000313" key="2">
    <source>
        <dbReference type="Proteomes" id="UP000499080"/>
    </source>
</evidence>
<reference evidence="1 2" key="1">
    <citation type="journal article" date="2019" name="Sci. Rep.">
        <title>Orb-weaving spider Araneus ventricosus genome elucidates the spidroin gene catalogue.</title>
        <authorList>
            <person name="Kono N."/>
            <person name="Nakamura H."/>
            <person name="Ohtoshi R."/>
            <person name="Moran D.A.P."/>
            <person name="Shinohara A."/>
            <person name="Yoshida Y."/>
            <person name="Fujiwara M."/>
            <person name="Mori M."/>
            <person name="Tomita M."/>
            <person name="Arakawa K."/>
        </authorList>
    </citation>
    <scope>NUCLEOTIDE SEQUENCE [LARGE SCALE GENOMIC DNA]</scope>
</reference>
<organism evidence="1 2">
    <name type="scientific">Araneus ventricosus</name>
    <name type="common">Orbweaver spider</name>
    <name type="synonym">Epeira ventricosa</name>
    <dbReference type="NCBI Taxonomy" id="182803"/>
    <lineage>
        <taxon>Eukaryota</taxon>
        <taxon>Metazoa</taxon>
        <taxon>Ecdysozoa</taxon>
        <taxon>Arthropoda</taxon>
        <taxon>Chelicerata</taxon>
        <taxon>Arachnida</taxon>
        <taxon>Araneae</taxon>
        <taxon>Araneomorphae</taxon>
        <taxon>Entelegynae</taxon>
        <taxon>Araneoidea</taxon>
        <taxon>Araneidae</taxon>
        <taxon>Araneus</taxon>
    </lineage>
</organism>
<gene>
    <name evidence="1" type="ORF">AVEN_82825_1</name>
</gene>
<dbReference type="EMBL" id="BGPR01000822">
    <property type="protein sequence ID" value="GBM36833.1"/>
    <property type="molecule type" value="Genomic_DNA"/>
</dbReference>
<keyword evidence="2" id="KW-1185">Reference proteome</keyword>
<sequence length="138" mass="15082">MIGVIRSLTISGQHDWNLLKKNPCFAKCSACKKIFSLSNMGRQAIISHEKGPKHQKNIKFKNSSGMQLFLANFINKSQPTASVPVSKESVSSTSASVLMETESAESITSTLEFLDEGSLKELLVVVEKQSTSTSLMTK</sequence>
<dbReference type="Proteomes" id="UP000499080">
    <property type="component" value="Unassembled WGS sequence"/>
</dbReference>
<accession>A0A4Y2F6A2</accession>